<gene>
    <name evidence="3" type="ORF">Z517_08261</name>
</gene>
<evidence type="ECO:0000313" key="3">
    <source>
        <dbReference type="EMBL" id="KIW78425.1"/>
    </source>
</evidence>
<dbReference type="RefSeq" id="XP_013282233.1">
    <property type="nucleotide sequence ID" value="XM_013426779.1"/>
</dbReference>
<reference evidence="3 4" key="1">
    <citation type="submission" date="2015-01" db="EMBL/GenBank/DDBJ databases">
        <title>The Genome Sequence of Fonsecaea pedrosoi CBS 271.37.</title>
        <authorList>
            <consortium name="The Broad Institute Genomics Platform"/>
            <person name="Cuomo C."/>
            <person name="de Hoog S."/>
            <person name="Gorbushina A."/>
            <person name="Stielow B."/>
            <person name="Teixiera M."/>
            <person name="Abouelleil A."/>
            <person name="Chapman S.B."/>
            <person name="Priest M."/>
            <person name="Young S.K."/>
            <person name="Wortman J."/>
            <person name="Nusbaum C."/>
            <person name="Birren B."/>
        </authorList>
    </citation>
    <scope>NUCLEOTIDE SEQUENCE [LARGE SCALE GENOMIC DNA]</scope>
    <source>
        <strain evidence="3 4">CBS 271.37</strain>
    </source>
</reference>
<dbReference type="EMBL" id="KN846973">
    <property type="protein sequence ID" value="KIW78425.1"/>
    <property type="molecule type" value="Genomic_DNA"/>
</dbReference>
<proteinExistence type="predicted"/>
<dbReference type="OrthoDB" id="9983919at2759"/>
<evidence type="ECO:0000259" key="2">
    <source>
        <dbReference type="Pfam" id="PF01814"/>
    </source>
</evidence>
<dbReference type="PANTHER" id="PTHR35585:SF1">
    <property type="entry name" value="HHE DOMAIN PROTEIN (AFU_ORTHOLOGUE AFUA_4G00730)"/>
    <property type="match status" value="1"/>
</dbReference>
<feature type="region of interest" description="Disordered" evidence="1">
    <location>
        <begin position="1"/>
        <end position="29"/>
    </location>
</feature>
<dbReference type="Proteomes" id="UP000053029">
    <property type="component" value="Unassembled WGS sequence"/>
</dbReference>
<dbReference type="Pfam" id="PF01814">
    <property type="entry name" value="Hemerythrin"/>
    <property type="match status" value="1"/>
</dbReference>
<name>A0A0D2GIR7_9EURO</name>
<organism evidence="3 4">
    <name type="scientific">Fonsecaea pedrosoi CBS 271.37</name>
    <dbReference type="NCBI Taxonomy" id="1442368"/>
    <lineage>
        <taxon>Eukaryota</taxon>
        <taxon>Fungi</taxon>
        <taxon>Dikarya</taxon>
        <taxon>Ascomycota</taxon>
        <taxon>Pezizomycotina</taxon>
        <taxon>Eurotiomycetes</taxon>
        <taxon>Chaetothyriomycetidae</taxon>
        <taxon>Chaetothyriales</taxon>
        <taxon>Herpotrichiellaceae</taxon>
        <taxon>Fonsecaea</taxon>
    </lineage>
</organism>
<feature type="compositionally biased region" description="Low complexity" evidence="1">
    <location>
        <begin position="1"/>
        <end position="15"/>
    </location>
</feature>
<dbReference type="AlphaFoldDB" id="A0A0D2GIR7"/>
<keyword evidence="4" id="KW-1185">Reference proteome</keyword>
<accession>A0A0D2GIR7</accession>
<feature type="domain" description="Hemerythrin-like" evidence="2">
    <location>
        <begin position="36"/>
        <end position="147"/>
    </location>
</feature>
<dbReference type="PANTHER" id="PTHR35585">
    <property type="entry name" value="HHE DOMAIN PROTEIN (AFU_ORTHOLOGUE AFUA_4G00730)"/>
    <property type="match status" value="1"/>
</dbReference>
<evidence type="ECO:0000256" key="1">
    <source>
        <dbReference type="SAM" id="MobiDB-lite"/>
    </source>
</evidence>
<evidence type="ECO:0000313" key="4">
    <source>
        <dbReference type="Proteomes" id="UP000053029"/>
    </source>
</evidence>
<dbReference type="InterPro" id="IPR012312">
    <property type="entry name" value="Hemerythrin-like"/>
</dbReference>
<dbReference type="GeneID" id="25307751"/>
<dbReference type="VEuPathDB" id="FungiDB:Z517_08261"/>
<protein>
    <recommendedName>
        <fullName evidence="2">Hemerythrin-like domain-containing protein</fullName>
    </recommendedName>
</protein>
<dbReference type="HOGENOM" id="CLU_078689_0_0_1"/>
<sequence length="237" mass="27408">MAAPSPSYSGHPSSDSSHHHDANSPNLPYDPPLTFSTVIDHDHNNINKFAGRLLRAKAPQDRARLLREVTWRLVRHDVSEDLVMRPAFMEHLGDEGVQMAEHDRTDHERARSELLALFHVPLEGDKFLVALRALFAELLEHMKIESGQQIPHLEHMLDPEESQRLGREYVKTQRLTPELEIVDKSTGARRRVWRDVEDFVRTDLHRFKKIWEELKLSEGPVDGQAQALHRRLDRGKL</sequence>